<evidence type="ECO:0000259" key="2">
    <source>
        <dbReference type="Pfam" id="PF07728"/>
    </source>
</evidence>
<dbReference type="InterPro" id="IPR036465">
    <property type="entry name" value="vWFA_dom_sf"/>
</dbReference>
<evidence type="ECO:0000313" key="4">
    <source>
        <dbReference type="Proteomes" id="UP000310158"/>
    </source>
</evidence>
<dbReference type="FunFam" id="3.40.50.300:FF:000587">
    <property type="entry name" value="von Willebrand factor A domain containing 8"/>
    <property type="match status" value="1"/>
</dbReference>
<accession>A0A4S4LH62</accession>
<gene>
    <name evidence="3" type="ORF">EW146_g8087</name>
</gene>
<reference evidence="3 4" key="1">
    <citation type="submission" date="2019-02" db="EMBL/GenBank/DDBJ databases">
        <title>Genome sequencing of the rare red list fungi Bondarzewia mesenterica.</title>
        <authorList>
            <person name="Buettner E."/>
            <person name="Kellner H."/>
        </authorList>
    </citation>
    <scope>NUCLEOTIDE SEQUENCE [LARGE SCALE GENOMIC DNA]</scope>
    <source>
        <strain evidence="3 4">DSM 108281</strain>
    </source>
</reference>
<proteinExistence type="predicted"/>
<feature type="domain" description="ATPase dynein-related AAA" evidence="2">
    <location>
        <begin position="75"/>
        <end position="231"/>
    </location>
</feature>
<dbReference type="PANTHER" id="PTHR21610">
    <property type="entry name" value="VON WILLEBRAND FACTOR A DOMAIN-CONTAINING PROTEIN 8"/>
    <property type="match status" value="1"/>
</dbReference>
<dbReference type="SUPFAM" id="SSF52540">
    <property type="entry name" value="P-loop containing nucleoside triphosphate hydrolases"/>
    <property type="match status" value="2"/>
</dbReference>
<dbReference type="EMBL" id="SGPL01000521">
    <property type="protein sequence ID" value="THH11302.1"/>
    <property type="molecule type" value="Genomic_DNA"/>
</dbReference>
<comment type="caution">
    <text evidence="3">The sequence shown here is derived from an EMBL/GenBank/DDBJ whole genome shotgun (WGS) entry which is preliminary data.</text>
</comment>
<dbReference type="GO" id="GO:0005524">
    <property type="term" value="F:ATP binding"/>
    <property type="evidence" value="ECO:0007669"/>
    <property type="project" value="InterPro"/>
</dbReference>
<dbReference type="Proteomes" id="UP000310158">
    <property type="component" value="Unassembled WGS sequence"/>
</dbReference>
<sequence>MSSTRRLSRIAHELSSPPTSIGQLKLGEVTYDVPESLTPSRLPHIGDASPLDVGNTFNLDNLHFMLQKYLLGQDMFLLSQPGPYARRLAMTFCGLINSEYEYIALHRDVGETELKQGREIRAGGNLVYVDSAAVRAVKHGRVLILEGIEKAERGIMPVLNNLLENRELNLDDGTHIIHPHRHALLESSNTKYDVSGKLFVPAHKNFRVIAIAAPVPPYSGYPLDPPFRSRFQARFVDPVNALLALTYPAHSKSPSGSSADLAGKLTDLILSTQYASEARHELDSIAKSALPAFPQTAIQKLNKLLAVFPPPSRLSSAQLSHLLLTLHPALIHAPFQAWAVLSSRIKQVGLGILGAMHSTNGKDIGLLGYQALSINRVDTRTARIIFSGPNGTTQSVDVPAGPNQLRPFPFVGKQEFFPTERFLGLLTCFLQAHALGWDISYIPPALPSTASCSTSLLVKVFGEILGYETEAVHMYKELGGRELLMRRKIEDGGATTWEPSPLVEGARVGRLVHLSGLDVIGLTAGSLARLTQDREIELWGTKRIVSHASETEIAGGDLSMAHRSFRIISTSSKSIALRDWLSDEHANMFLPISAQPMDQVEESAVLLHTGCAPRYVRTLLTFADKYRQSVSAEDALKRRKLGTRALVRIARRLARFLWDDDLRVLLSRSLLAEFLPASEKMNLETLLEECGIGKRNDVFHPSPIVEERGIVFVQPSDASRKAESTFIPRFDAAQDPEGAASYVPHMDHFYDNSLQTLIMRDLAVDIELVGEHVVLLGNQACSFRSCRGFSSLTELQGVGKNKVIDRLCQLLRRPREYIQLHRDTTVNQLMFHTSLEGGVIKHTDSPLLRAIARGRIIVVDEADKAPEHVVAVFRSLAGQGELTLADGRRVRRVKERDGDIEVHPNFRLVLLANRPGYPFLGNHFLQVLGDNFSCHSVSNPDLDSERRLLSQLAPELDEDVLRRLVELIAIVRHMRAYPDDALDRALRNVFDFDVHKPDTIDKLADVFERHGLQVKRLGLEAGRDAAQKGVLDLKFEPKGATDLSKPKFGKEDPNNEPHSGGNTWAGGTGGRDTAGLGGRGGYMRLFKGHNINQVSDELKKNVPNEIKEQAREMARQELARRLEELNMSAAEAKGYGSLLTSVQAHIAQLHDLLEHLAAKEEEREWIKRQTDGELDDSRLTEGLTGEATVYKRRGMAKPELGRPQIKPKRVRFLFDVSGSMYRFQYDGRLLRSLETAVMLMESFNRLTRKDKYVWDMYGHSGDSPEIPLVKPGRSVSEVSERWAVIEKMNLITQYTFAGDHTVEAIEKAINEVAKYDADDYFVIAISDANFSRYGITAEDLKRAMNHHPKVNSALVCIGEGAEASWIPKYLPGRGFRVANTADIPNVLRSILSSMVDR</sequence>
<feature type="domain" description="ATPase dynein-related AAA" evidence="2">
    <location>
        <begin position="455"/>
        <end position="572"/>
    </location>
</feature>
<organism evidence="3 4">
    <name type="scientific">Bondarzewia mesenterica</name>
    <dbReference type="NCBI Taxonomy" id="1095465"/>
    <lineage>
        <taxon>Eukaryota</taxon>
        <taxon>Fungi</taxon>
        <taxon>Dikarya</taxon>
        <taxon>Basidiomycota</taxon>
        <taxon>Agaricomycotina</taxon>
        <taxon>Agaricomycetes</taxon>
        <taxon>Russulales</taxon>
        <taxon>Bondarzewiaceae</taxon>
        <taxon>Bondarzewia</taxon>
    </lineage>
</organism>
<name>A0A4S4LH62_9AGAM</name>
<dbReference type="Gene3D" id="3.40.50.300">
    <property type="entry name" value="P-loop containing nucleotide triphosphate hydrolases"/>
    <property type="match status" value="2"/>
</dbReference>
<dbReference type="Pfam" id="PF07728">
    <property type="entry name" value="AAA_5"/>
    <property type="match status" value="3"/>
</dbReference>
<evidence type="ECO:0000313" key="3">
    <source>
        <dbReference type="EMBL" id="THH11302.1"/>
    </source>
</evidence>
<dbReference type="PANTHER" id="PTHR21610:SF9">
    <property type="entry name" value="VON WILLEBRAND FACTOR A DOMAIN-CONTAINING PROTEIN 8"/>
    <property type="match status" value="1"/>
</dbReference>
<keyword evidence="4" id="KW-1185">Reference proteome</keyword>
<dbReference type="InterPro" id="IPR027417">
    <property type="entry name" value="P-loop_NTPase"/>
</dbReference>
<protein>
    <recommendedName>
        <fullName evidence="2">ATPase dynein-related AAA domain-containing protein</fullName>
    </recommendedName>
</protein>
<feature type="region of interest" description="Disordered" evidence="1">
    <location>
        <begin position="1041"/>
        <end position="1071"/>
    </location>
</feature>
<feature type="domain" description="ATPase dynein-related AAA" evidence="2">
    <location>
        <begin position="796"/>
        <end position="928"/>
    </location>
</feature>
<evidence type="ECO:0000256" key="1">
    <source>
        <dbReference type="SAM" id="MobiDB-lite"/>
    </source>
</evidence>
<dbReference type="SUPFAM" id="SSF53300">
    <property type="entry name" value="vWA-like"/>
    <property type="match status" value="1"/>
</dbReference>
<dbReference type="InterPro" id="IPR039891">
    <property type="entry name" value="VWA8"/>
</dbReference>
<dbReference type="InterPro" id="IPR011704">
    <property type="entry name" value="ATPase_dyneun-rel_AAA"/>
</dbReference>
<dbReference type="GO" id="GO:0016887">
    <property type="term" value="F:ATP hydrolysis activity"/>
    <property type="evidence" value="ECO:0007669"/>
    <property type="project" value="InterPro"/>
</dbReference>
<dbReference type="OrthoDB" id="5186at2759"/>
<dbReference type="GO" id="GO:0005737">
    <property type="term" value="C:cytoplasm"/>
    <property type="evidence" value="ECO:0007669"/>
    <property type="project" value="TreeGrafter"/>
</dbReference>
<feature type="compositionally biased region" description="Basic and acidic residues" evidence="1">
    <location>
        <begin position="1041"/>
        <end position="1055"/>
    </location>
</feature>